<comment type="caution">
    <text evidence="1">The sequence shown here is derived from an EMBL/GenBank/DDBJ whole genome shotgun (WGS) entry which is preliminary data.</text>
</comment>
<name>A0ABR9DBP9_9GAMM</name>
<organism evidence="1 2">
    <name type="scientific">Methylomonas fluvii</name>
    <dbReference type="NCBI Taxonomy" id="1854564"/>
    <lineage>
        <taxon>Bacteria</taxon>
        <taxon>Pseudomonadati</taxon>
        <taxon>Pseudomonadota</taxon>
        <taxon>Gammaproteobacteria</taxon>
        <taxon>Methylococcales</taxon>
        <taxon>Methylococcaceae</taxon>
        <taxon>Methylomonas</taxon>
    </lineage>
</organism>
<reference evidence="1 2" key="1">
    <citation type="submission" date="2020-09" db="EMBL/GenBank/DDBJ databases">
        <title>Methylomonas albis sp. nov. and Methylomonas fluvii sp. nov.: Two cold-adapted methanotrophs from the River Elbe and an amended description of Methylovulum psychrotolerans strain Eb1.</title>
        <authorList>
            <person name="Bussmann I.K."/>
            <person name="Klings K.-W."/>
            <person name="Warnstedt J."/>
            <person name="Hoppert M."/>
            <person name="Saborowski A."/>
            <person name="Horn F."/>
            <person name="Liebner S."/>
        </authorList>
    </citation>
    <scope>NUCLEOTIDE SEQUENCE [LARGE SCALE GENOMIC DNA]</scope>
    <source>
        <strain evidence="1 2">EbB</strain>
    </source>
</reference>
<dbReference type="Proteomes" id="UP000641152">
    <property type="component" value="Unassembled WGS sequence"/>
</dbReference>
<dbReference type="EMBL" id="JACXST010000001">
    <property type="protein sequence ID" value="MBD9360537.1"/>
    <property type="molecule type" value="Genomic_DNA"/>
</dbReference>
<keyword evidence="2" id="KW-1185">Reference proteome</keyword>
<dbReference type="NCBIfam" id="TIGR04113">
    <property type="entry name" value="cas_csx17"/>
    <property type="match status" value="1"/>
</dbReference>
<sequence length="763" mass="83590">MSHEIELKGCAPVPLAHYLKALGILRLVAEQKDPNAKGCWRDEAFVLQSSLDKESLLRFFLDEYRPTPITAPWNGGSGFYFQEGKTSAVDPETGKKLKTGVRDQETEANRTVKAFIDSECDRFAVYRDVLKQIRSLLTKYACQEAPKAEAKDLILQIFRNTFPDVFLSWLDAVLLIGTDKTFFPPLLGTGGNDGNLDFTNNFMQRQLQLFDPLTGQATALSEAWLSNSIFADASPQMHKDAAIGQFFPGNAGGPNATAGFEAKSLINPWDFVLMLEGALLFAANTTRRLQQDKNGSLSYPFTVRMAGGGSGAGNQNDEVDSHDEIWLPVWYQATGLNELNCLFQEGRATVGRRPAKDGLDFARAVASLGVDRGITEFQRYGFMMRSGKSYLATPISRIATRSNPSAELIYDLERNRFLDSLRRFARSDKASARLAALAHQLENRLFDLTRGADRRVCQDILMLLGKIQSAVGISPKAKEDIHQPIPLLSSQWLVASDDASSEFRLACALAGLKAVGGGSAKSAGYESSTESVVEASAGLPMRLHFAGIKLDKKRYIWDNESRLAVWGEGSLTQNLNETLRCRWLAAQRLSHKDKPFAYGVGANQADIAAFLAGAVDDRRVSELAQGLALLKEFNSSGLQTPTTLHAALPAAYALLKPFFVPDRELVRIGFLTEDAHLPLRGELLSWLAANQTQKAVDWAWAKLRQVGVGLPHFPQQAPRAVGIDGPRLLAALAFPLASGQLKSLLLTLGAGEKATEQQAEPTQ</sequence>
<evidence type="ECO:0000313" key="2">
    <source>
        <dbReference type="Proteomes" id="UP000641152"/>
    </source>
</evidence>
<proteinExistence type="predicted"/>
<accession>A0ABR9DBP9</accession>
<evidence type="ECO:0000313" key="1">
    <source>
        <dbReference type="EMBL" id="MBD9360537.1"/>
    </source>
</evidence>
<protein>
    <submittedName>
        <fullName evidence="1">Type I-U CRISPR-associated protein Csx17</fullName>
    </submittedName>
</protein>
<dbReference type="InterPro" id="IPR026483">
    <property type="entry name" value="Cas_Csx17"/>
</dbReference>
<gene>
    <name evidence="1" type="primary">csx17</name>
    <name evidence="1" type="ORF">EBB_08305</name>
</gene>
<dbReference type="RefSeq" id="WP_192393272.1">
    <property type="nucleotide sequence ID" value="NZ_CAJHIU010000001.1"/>
</dbReference>